<keyword evidence="6" id="KW-1185">Reference proteome</keyword>
<dbReference type="InterPro" id="IPR009097">
    <property type="entry name" value="Cyclic_Pdiesterase"/>
</dbReference>
<dbReference type="EC" id="3.1.4.37" evidence="3"/>
<name>A0A1B7TBZ2_9ASCO</name>
<gene>
    <name evidence="5" type="ORF">HANVADRAFT_49335</name>
</gene>
<evidence type="ECO:0000256" key="1">
    <source>
        <dbReference type="ARBA" id="ARBA00003831"/>
    </source>
</evidence>
<reference evidence="6" key="1">
    <citation type="journal article" date="2016" name="Proc. Natl. Acad. Sci. U.S.A.">
        <title>Comparative genomics of biotechnologically important yeasts.</title>
        <authorList>
            <person name="Riley R."/>
            <person name="Haridas S."/>
            <person name="Wolfe K.H."/>
            <person name="Lopes M.R."/>
            <person name="Hittinger C.T."/>
            <person name="Goeker M."/>
            <person name="Salamov A.A."/>
            <person name="Wisecaver J.H."/>
            <person name="Long T.M."/>
            <person name="Calvey C.H."/>
            <person name="Aerts A.L."/>
            <person name="Barry K.W."/>
            <person name="Choi C."/>
            <person name="Clum A."/>
            <person name="Coughlan A.Y."/>
            <person name="Deshpande S."/>
            <person name="Douglass A.P."/>
            <person name="Hanson S.J."/>
            <person name="Klenk H.-P."/>
            <person name="LaButti K.M."/>
            <person name="Lapidus A."/>
            <person name="Lindquist E.A."/>
            <person name="Lipzen A.M."/>
            <person name="Meier-Kolthoff J.P."/>
            <person name="Ohm R.A."/>
            <person name="Otillar R.P."/>
            <person name="Pangilinan J.L."/>
            <person name="Peng Y."/>
            <person name="Rokas A."/>
            <person name="Rosa C.A."/>
            <person name="Scheuner C."/>
            <person name="Sibirny A.A."/>
            <person name="Slot J.C."/>
            <person name="Stielow J.B."/>
            <person name="Sun H."/>
            <person name="Kurtzman C.P."/>
            <person name="Blackwell M."/>
            <person name="Grigoriev I.V."/>
            <person name="Jeffries T.W."/>
        </authorList>
    </citation>
    <scope>NUCLEOTIDE SEQUENCE [LARGE SCALE GENOMIC DNA]</scope>
    <source>
        <strain evidence="6">NRRL Y-1626</strain>
    </source>
</reference>
<comment type="function">
    <text evidence="1">Involved in the metabolism of ADP-ribose 1',2'-cyclic phosphate which is produced as a consequence of tRNA splicing.</text>
</comment>
<comment type="similarity">
    <text evidence="2">Belongs to the 2H phosphoesterase superfamily. CPD1 family.</text>
</comment>
<dbReference type="SUPFAM" id="SSF55144">
    <property type="entry name" value="LigT-like"/>
    <property type="match status" value="1"/>
</dbReference>
<organism evidence="5 6">
    <name type="scientific">Hanseniaspora valbyensis NRRL Y-1626</name>
    <dbReference type="NCBI Taxonomy" id="766949"/>
    <lineage>
        <taxon>Eukaryota</taxon>
        <taxon>Fungi</taxon>
        <taxon>Dikarya</taxon>
        <taxon>Ascomycota</taxon>
        <taxon>Saccharomycotina</taxon>
        <taxon>Saccharomycetes</taxon>
        <taxon>Saccharomycodales</taxon>
        <taxon>Saccharomycodaceae</taxon>
        <taxon>Hanseniaspora</taxon>
    </lineage>
</organism>
<accession>A0A1B7TBZ2</accession>
<dbReference type="Proteomes" id="UP000092321">
    <property type="component" value="Unassembled WGS sequence"/>
</dbReference>
<dbReference type="EMBL" id="LXPE01000021">
    <property type="protein sequence ID" value="OBA26241.1"/>
    <property type="molecule type" value="Genomic_DNA"/>
</dbReference>
<evidence type="ECO:0000313" key="6">
    <source>
        <dbReference type="Proteomes" id="UP000092321"/>
    </source>
</evidence>
<protein>
    <recommendedName>
        <fullName evidence="4">2',3'-cyclic-nucleotide 3'-phosphodiesterase</fullName>
        <ecNumber evidence="3">3.1.4.37</ecNumber>
    </recommendedName>
</protein>
<dbReference type="Pfam" id="PF07823">
    <property type="entry name" value="CPDase"/>
    <property type="match status" value="1"/>
</dbReference>
<dbReference type="AlphaFoldDB" id="A0A1B7TBZ2"/>
<sequence length="253" mass="29115">MGIVLWYSPLPSSQFHSNFNDLVSSISTLIPNNKLNIQFNEFEHDEYSKKSSSSSNSNGNNNSSINSSRTFNRYGFNILPPHITLIKNIPDDVEIFNKIIKIITTTLHTEEKNKKENEILIKDIKFNNNNKFFENCILEVDKNSIYILLSLITIITDIVEGVPKQSNDPSVFNPHVSLSYSDCKFSTQLDKDMIIDRVNTYLKINLFQNKEPNSVDWFVRMNSVNSNKKSGRFYIVNCEGDIDKWSVLRSIDV</sequence>
<evidence type="ECO:0000313" key="5">
    <source>
        <dbReference type="EMBL" id="OBA26241.1"/>
    </source>
</evidence>
<evidence type="ECO:0000256" key="3">
    <source>
        <dbReference type="ARBA" id="ARBA00012317"/>
    </source>
</evidence>
<dbReference type="Gene3D" id="3.90.1140.10">
    <property type="entry name" value="Cyclic phosphodiesterase"/>
    <property type="match status" value="1"/>
</dbReference>
<evidence type="ECO:0000256" key="2">
    <source>
        <dbReference type="ARBA" id="ARBA00006037"/>
    </source>
</evidence>
<dbReference type="OrthoDB" id="514292at2759"/>
<comment type="caution">
    <text evidence="5">The sequence shown here is derived from an EMBL/GenBank/DDBJ whole genome shotgun (WGS) entry which is preliminary data.</text>
</comment>
<proteinExistence type="inferred from homology"/>
<dbReference type="InterPro" id="IPR012386">
    <property type="entry name" value="Cyclic-nucl_3Pdiesterase"/>
</dbReference>
<dbReference type="GO" id="GO:0004113">
    <property type="term" value="F:2',3'-cyclic-nucleotide 3'-phosphodiesterase activity"/>
    <property type="evidence" value="ECO:0007669"/>
    <property type="project" value="UniProtKB-EC"/>
</dbReference>
<evidence type="ECO:0000256" key="4">
    <source>
        <dbReference type="ARBA" id="ARBA00014478"/>
    </source>
</evidence>